<proteinExistence type="predicted"/>
<evidence type="ECO:0000313" key="4">
    <source>
        <dbReference type="Proteomes" id="UP000028524"/>
    </source>
</evidence>
<dbReference type="EMBL" id="KL660801">
    <property type="protein sequence ID" value="KFA62355.1"/>
    <property type="molecule type" value="Genomic_DNA"/>
</dbReference>
<dbReference type="Proteomes" id="UP000028524">
    <property type="component" value="Unassembled WGS sequence"/>
</dbReference>
<dbReference type="OMA" id="GTENWHV"/>
<keyword evidence="4" id="KW-1185">Reference proteome</keyword>
<name>A0A084QEH0_STAC4</name>
<dbReference type="InParanoid" id="A0A084QEH0"/>
<evidence type="ECO:0000256" key="1">
    <source>
        <dbReference type="ARBA" id="ARBA00023242"/>
    </source>
</evidence>
<feature type="compositionally biased region" description="Polar residues" evidence="2">
    <location>
        <begin position="18"/>
        <end position="28"/>
    </location>
</feature>
<dbReference type="Pfam" id="PF11951">
    <property type="entry name" value="Fungal_trans_2"/>
    <property type="match status" value="1"/>
</dbReference>
<evidence type="ECO:0000313" key="3">
    <source>
        <dbReference type="EMBL" id="KFA62355.1"/>
    </source>
</evidence>
<evidence type="ECO:0000256" key="2">
    <source>
        <dbReference type="SAM" id="MobiDB-lite"/>
    </source>
</evidence>
<dbReference type="PANTHER" id="PTHR37540">
    <property type="entry name" value="TRANSCRIPTION FACTOR (ACR-2), PUTATIVE-RELATED-RELATED"/>
    <property type="match status" value="1"/>
</dbReference>
<accession>A0A084QEH0</accession>
<dbReference type="PANTHER" id="PTHR37540:SF9">
    <property type="entry name" value="ZN(2)-C6 FUNGAL-TYPE DOMAIN-CONTAINING PROTEIN"/>
    <property type="match status" value="1"/>
</dbReference>
<feature type="region of interest" description="Disordered" evidence="2">
    <location>
        <begin position="415"/>
        <end position="450"/>
    </location>
</feature>
<feature type="region of interest" description="Disordered" evidence="2">
    <location>
        <begin position="13"/>
        <end position="78"/>
    </location>
</feature>
<evidence type="ECO:0008006" key="5">
    <source>
        <dbReference type="Google" id="ProtNLM"/>
    </source>
</evidence>
<organism evidence="3 4">
    <name type="scientific">Stachybotrys chlorohalonatus (strain IBT 40285)</name>
    <dbReference type="NCBI Taxonomy" id="1283841"/>
    <lineage>
        <taxon>Eukaryota</taxon>
        <taxon>Fungi</taxon>
        <taxon>Dikarya</taxon>
        <taxon>Ascomycota</taxon>
        <taxon>Pezizomycotina</taxon>
        <taxon>Sordariomycetes</taxon>
        <taxon>Hypocreomycetidae</taxon>
        <taxon>Hypocreales</taxon>
        <taxon>Stachybotryaceae</taxon>
        <taxon>Stachybotrys</taxon>
    </lineage>
</organism>
<dbReference type="InterPro" id="IPR021858">
    <property type="entry name" value="Fun_TF"/>
</dbReference>
<gene>
    <name evidence="3" type="ORF">S40285_08589</name>
</gene>
<dbReference type="STRING" id="1283841.A0A084QEH0"/>
<protein>
    <recommendedName>
        <fullName evidence="5">Transcription factor domain-containing protein</fullName>
    </recommendedName>
</protein>
<feature type="compositionally biased region" description="Basic and acidic residues" evidence="2">
    <location>
        <begin position="423"/>
        <end position="432"/>
    </location>
</feature>
<sequence length="609" mass="67798">MLVWTRGIQLASDDPYQSPDSTQSSRQVQGIMAAGAAEGSLKSRRVRGHLLSPHEISGSSSSDEDDMSEVKTMSTTAGSSRCEPVSLQQFSQWQWYRGRIRDVRIYIQTEYKLGHSPRARNWMETASTSSMKVPLYLALGGFDHSILYLPMEWNGLNKELLRLHVELLSRFKASVDGSLVGKSHFMECWLPFCLQNPLLLQIVLSTSASFAYEVGCIPKPVSLQYRGAVYRRLQEHMASLTSVSDSLILALTQLQTNSWYWGCTEDLHAHRRGLRSLLVYRGGLQDLGLQGFLSRAVLVNDIAMSVAHECTPNMFGMAGFEYVDDESNTIPLETLHNCPFVFSWPPFKTTVSIVLLQSATAEILDEMRELFDGVVALEGQGAAADTAALELMAKAADFCQRLDALPRHIPLHKALAKSAAPSDRSKANKDSQDSQDSNDETPTRSRARTGNDPLYATVRLTAIIYSRALMNRQPISEVCSAATLSEVWVQMWEMSLASWSGRLGIFLWVVVALNPGIHKLPFARFMRTMLVITLMSIGINNWSVVTGAAETIFKVQRWLKGPRVEGEDENDENAVFGGEEGVDKFGFAFKNWLPSNFIDLEGFDFGEAP</sequence>
<reference evidence="3 4" key="1">
    <citation type="journal article" date="2014" name="BMC Genomics">
        <title>Comparative genome sequencing reveals chemotype-specific gene clusters in the toxigenic black mold Stachybotrys.</title>
        <authorList>
            <person name="Semeiks J."/>
            <person name="Borek D."/>
            <person name="Otwinowski Z."/>
            <person name="Grishin N.V."/>
        </authorList>
    </citation>
    <scope>NUCLEOTIDE SEQUENCE [LARGE SCALE GENOMIC DNA]</scope>
    <source>
        <strain evidence="3 4">IBT 40285</strain>
    </source>
</reference>
<dbReference type="AlphaFoldDB" id="A0A084QEH0"/>
<dbReference type="OrthoDB" id="415825at2759"/>
<dbReference type="HOGENOM" id="CLU_015774_0_0_1"/>
<keyword evidence="1" id="KW-0539">Nucleus</keyword>